<sequence length="433" mass="47552">MAPLPLPALFGILTAVGLAAIYPTVSPVVRLFYPKPFGDHQNDACSVIPTLRTCEQLWIDQPTGLLYAACAGTPEARKTWFPCTDSWDAQGRSSEDYLAVVDTRKGGTWEEKTTRVRLDGFHGLFGEGSFTSHGFGVWQDPTSSSDTETIRLFLVNHRPSIDYAAPGGPTLVDNPAVNGFNSTIEIFETTLGSDVAHHVRTVAHPLVRTPNDVEPDGPDSFYVTNDHHVKTGWRKELDLLLPLTDVVYCGSEAEGCKVALKKAHYANGIASHANRKDPTLPRTYYLSQTASSAHLVLQPQTDHTLSLLDSIDIPLASDNVYVSPVSHAAYFAWFPNALQLTSKHFKSPREYGSPALVGRVELNDPRKDREAFFGEKYRVARVVEDDSTDPESPSGITGAAVDEVDKVVYMGGVFSEKTWACKVKDVRGEKVKF</sequence>
<evidence type="ECO:0000256" key="5">
    <source>
        <dbReference type="PIRSR" id="PIRSR602640-1"/>
    </source>
</evidence>
<name>A0A316URH3_9BASI</name>
<evidence type="ECO:0000313" key="9">
    <source>
        <dbReference type="Proteomes" id="UP000245884"/>
    </source>
</evidence>
<keyword evidence="2" id="KW-0378">Hydrolase</keyword>
<comment type="cofactor">
    <cofactor evidence="6">
        <name>Ca(2+)</name>
        <dbReference type="ChEBI" id="CHEBI:29108"/>
    </cofactor>
    <text evidence="6">Binds 2 calcium ions per subunit.</text>
</comment>
<evidence type="ECO:0008006" key="10">
    <source>
        <dbReference type="Google" id="ProtNLM"/>
    </source>
</evidence>
<protein>
    <recommendedName>
        <fullName evidence="10">Calcium-dependent phosphotriesterase</fullName>
    </recommendedName>
</protein>
<dbReference type="GeneID" id="37030012"/>
<dbReference type="Pfam" id="PF01731">
    <property type="entry name" value="Arylesterase"/>
    <property type="match status" value="1"/>
</dbReference>
<dbReference type="Proteomes" id="UP000245884">
    <property type="component" value="Unassembled WGS sequence"/>
</dbReference>
<comment type="similarity">
    <text evidence="1">Belongs to the paraoxonase family.</text>
</comment>
<dbReference type="InterPro" id="IPR011042">
    <property type="entry name" value="6-blade_b-propeller_TolB-like"/>
</dbReference>
<gene>
    <name evidence="8" type="ORF">BDZ90DRAFT_259731</name>
</gene>
<keyword evidence="4" id="KW-0325">Glycoprotein</keyword>
<dbReference type="EMBL" id="KZ819666">
    <property type="protein sequence ID" value="PWN27892.1"/>
    <property type="molecule type" value="Genomic_DNA"/>
</dbReference>
<feature type="disulfide bond" description="In form B" evidence="7">
    <location>
        <begin position="45"/>
        <end position="421"/>
    </location>
</feature>
<keyword evidence="6" id="KW-0479">Metal-binding</keyword>
<accession>A0A316URH3</accession>
<dbReference type="GO" id="GO:0046872">
    <property type="term" value="F:metal ion binding"/>
    <property type="evidence" value="ECO:0007669"/>
    <property type="project" value="UniProtKB-KW"/>
</dbReference>
<reference evidence="8 9" key="1">
    <citation type="journal article" date="2018" name="Mol. Biol. Evol.">
        <title>Broad Genomic Sampling Reveals a Smut Pathogenic Ancestry of the Fungal Clade Ustilaginomycotina.</title>
        <authorList>
            <person name="Kijpornyongpan T."/>
            <person name="Mondo S.J."/>
            <person name="Barry K."/>
            <person name="Sandor L."/>
            <person name="Lee J."/>
            <person name="Lipzen A."/>
            <person name="Pangilinan J."/>
            <person name="LaButti K."/>
            <person name="Hainaut M."/>
            <person name="Henrissat B."/>
            <person name="Grigoriev I.V."/>
            <person name="Spatafora J.W."/>
            <person name="Aime M.C."/>
        </authorList>
    </citation>
    <scope>NUCLEOTIDE SEQUENCE [LARGE SCALE GENOMIC DNA]</scope>
    <source>
        <strain evidence="8 9">MCA 5214</strain>
    </source>
</reference>
<dbReference type="InterPro" id="IPR051288">
    <property type="entry name" value="Serum_paraoxonase/arylesterase"/>
</dbReference>
<evidence type="ECO:0000256" key="3">
    <source>
        <dbReference type="ARBA" id="ARBA00023157"/>
    </source>
</evidence>
<feature type="binding site" evidence="6">
    <location>
        <position position="267"/>
    </location>
    <ligand>
        <name>Ca(2+)</name>
        <dbReference type="ChEBI" id="CHEBI:29108"/>
        <label>1</label>
        <note>catalytic</note>
    </ligand>
</feature>
<dbReference type="AlphaFoldDB" id="A0A316URH3"/>
<evidence type="ECO:0000313" key="8">
    <source>
        <dbReference type="EMBL" id="PWN27892.1"/>
    </source>
</evidence>
<evidence type="ECO:0000256" key="4">
    <source>
        <dbReference type="ARBA" id="ARBA00023180"/>
    </source>
</evidence>
<proteinExistence type="inferred from homology"/>
<dbReference type="PANTHER" id="PTHR11799:SF12">
    <property type="entry name" value="PARAOXONASE-RELATED"/>
    <property type="match status" value="1"/>
</dbReference>
<feature type="binding site" evidence="6">
    <location>
        <position position="212"/>
    </location>
    <ligand>
        <name>Ca(2+)</name>
        <dbReference type="ChEBI" id="CHEBI:29108"/>
        <label>1</label>
        <note>catalytic</note>
    </ligand>
</feature>
<feature type="binding site" evidence="6">
    <location>
        <position position="211"/>
    </location>
    <ligand>
        <name>Ca(2+)</name>
        <dbReference type="ChEBI" id="CHEBI:29108"/>
        <label>1</label>
        <note>catalytic</note>
    </ligand>
</feature>
<keyword evidence="9" id="KW-1185">Reference proteome</keyword>
<dbReference type="GO" id="GO:0004064">
    <property type="term" value="F:arylesterase activity"/>
    <property type="evidence" value="ECO:0007669"/>
    <property type="project" value="InterPro"/>
</dbReference>
<evidence type="ECO:0000256" key="2">
    <source>
        <dbReference type="ARBA" id="ARBA00022801"/>
    </source>
</evidence>
<dbReference type="InterPro" id="IPR002640">
    <property type="entry name" value="Arylesterase"/>
</dbReference>
<feature type="active site" description="Proton acceptor" evidence="5">
    <location>
        <position position="133"/>
    </location>
</feature>
<dbReference type="Gene3D" id="2.120.10.30">
    <property type="entry name" value="TolB, C-terminal domain"/>
    <property type="match status" value="1"/>
</dbReference>
<keyword evidence="6" id="KW-0106">Calcium</keyword>
<keyword evidence="3 7" id="KW-1015">Disulfide bond</keyword>
<dbReference type="OrthoDB" id="5307922at2759"/>
<evidence type="ECO:0000256" key="6">
    <source>
        <dbReference type="PIRSR" id="PIRSR602640-2"/>
    </source>
</evidence>
<evidence type="ECO:0000256" key="7">
    <source>
        <dbReference type="PIRSR" id="PIRSR602640-3"/>
    </source>
</evidence>
<feature type="binding site" evidence="6">
    <location>
        <position position="318"/>
    </location>
    <ligand>
        <name>Ca(2+)</name>
        <dbReference type="ChEBI" id="CHEBI:29108"/>
        <label>1</label>
        <note>catalytic</note>
    </ligand>
</feature>
<evidence type="ECO:0000256" key="1">
    <source>
        <dbReference type="ARBA" id="ARBA00008595"/>
    </source>
</evidence>
<feature type="binding site" evidence="6">
    <location>
        <position position="319"/>
    </location>
    <ligand>
        <name>Ca(2+)</name>
        <dbReference type="ChEBI" id="CHEBI:29108"/>
        <label>1</label>
        <note>catalytic</note>
    </ligand>
</feature>
<dbReference type="RefSeq" id="XP_025362504.1">
    <property type="nucleotide sequence ID" value="XM_025508189.1"/>
</dbReference>
<dbReference type="PANTHER" id="PTHR11799">
    <property type="entry name" value="PARAOXONASE"/>
    <property type="match status" value="1"/>
</dbReference>
<organism evidence="8 9">
    <name type="scientific">Jaminaea rosea</name>
    <dbReference type="NCBI Taxonomy" id="1569628"/>
    <lineage>
        <taxon>Eukaryota</taxon>
        <taxon>Fungi</taxon>
        <taxon>Dikarya</taxon>
        <taxon>Basidiomycota</taxon>
        <taxon>Ustilaginomycotina</taxon>
        <taxon>Exobasidiomycetes</taxon>
        <taxon>Microstromatales</taxon>
        <taxon>Microstromatales incertae sedis</taxon>
        <taxon>Jaminaea</taxon>
    </lineage>
</organism>